<comment type="caution">
    <text evidence="2">The sequence shown here is derived from an EMBL/GenBank/DDBJ whole genome shotgun (WGS) entry which is preliminary data.</text>
</comment>
<name>A0ABV8QSA8_9BACT</name>
<protein>
    <submittedName>
        <fullName evidence="2">Gliding motility-associated C-terminal domain-containing protein</fullName>
    </submittedName>
</protein>
<dbReference type="InterPro" id="IPR026341">
    <property type="entry name" value="T9SS_type_B"/>
</dbReference>
<dbReference type="NCBIfam" id="TIGR04131">
    <property type="entry name" value="Bac_Flav_CTERM"/>
    <property type="match status" value="1"/>
</dbReference>
<dbReference type="RefSeq" id="WP_379708057.1">
    <property type="nucleotide sequence ID" value="NZ_JBHSCZ010000001.1"/>
</dbReference>
<sequence>MKQLYIFIVSMIFFVHQTNAQVYAPITLTGFNHDVIAEAGTSSLTTTTVAMDGVTVSNKVMYTNAFRLANGFGGGGIPDNGTFTSGTATYQLAAYTGNNVLLVPRNQNGDLNFATPAKYSALRLLVLSTEGASLINATVFFTDGTSVNALTNTTVGDWFNGTTNVVAQGFGRCTRATPASGADAFTANPRLYYIEVPISCANRQKDIQKINIANVTTAGSNAPFPNAIVFAVSGVTYSQTVAPTVTNATCSANGTATLNIIGSSGPYSVTWNTTPVQTGVTATNLTPNSYVATITDAASCVSTSSVTVTLTNNLTLTTRLDTTICSNVSINANTNSNAANYTWTAVPAATAGISNATAANPTLAPTAPFTTYTVTATLGSNCTTSRSFSITVQPAVTASVRSDTTICSGAAINANTVSNATSYLWTASPAATAGISNATIANPVLSPTAALTTYTLTASIGNCSIIRTFRIAVAPSFVVDAGNTINILQGSSAVLQATAPAGTYLWTPATGLSATNILNPTASPGSTTTYTLKVTSPQGCTATDDVTVNVLPFCIKPMEAITPNGDGINDKWLVTSGGNCTKLVKVNVYNRYGSRVYSSTNYQNDWQGTYKDKALPDGTYYFVIQYFLIDGSQLERKGNVTILR</sequence>
<keyword evidence="3" id="KW-1185">Reference proteome</keyword>
<feature type="signal peptide" evidence="1">
    <location>
        <begin position="1"/>
        <end position="20"/>
    </location>
</feature>
<dbReference type="EMBL" id="JBHSCZ010000001">
    <property type="protein sequence ID" value="MFC4262540.1"/>
    <property type="molecule type" value="Genomic_DNA"/>
</dbReference>
<dbReference type="Pfam" id="PF13585">
    <property type="entry name" value="CHU_C"/>
    <property type="match status" value="1"/>
</dbReference>
<keyword evidence="1" id="KW-0732">Signal</keyword>
<organism evidence="2 3">
    <name type="scientific">Ferruginibacter yonginensis</name>
    <dbReference type="NCBI Taxonomy" id="1310416"/>
    <lineage>
        <taxon>Bacteria</taxon>
        <taxon>Pseudomonadati</taxon>
        <taxon>Bacteroidota</taxon>
        <taxon>Chitinophagia</taxon>
        <taxon>Chitinophagales</taxon>
        <taxon>Chitinophagaceae</taxon>
        <taxon>Ferruginibacter</taxon>
    </lineage>
</organism>
<feature type="chain" id="PRO_5045927334" evidence="1">
    <location>
        <begin position="21"/>
        <end position="644"/>
    </location>
</feature>
<gene>
    <name evidence="2" type="ORF">ACFOWM_06610</name>
</gene>
<evidence type="ECO:0000313" key="2">
    <source>
        <dbReference type="EMBL" id="MFC4262540.1"/>
    </source>
</evidence>
<reference evidence="3" key="1">
    <citation type="journal article" date="2019" name="Int. J. Syst. Evol. Microbiol.">
        <title>The Global Catalogue of Microorganisms (GCM) 10K type strain sequencing project: providing services to taxonomists for standard genome sequencing and annotation.</title>
        <authorList>
            <consortium name="The Broad Institute Genomics Platform"/>
            <consortium name="The Broad Institute Genome Sequencing Center for Infectious Disease"/>
            <person name="Wu L."/>
            <person name="Ma J."/>
        </authorList>
    </citation>
    <scope>NUCLEOTIDE SEQUENCE [LARGE SCALE GENOMIC DNA]</scope>
    <source>
        <strain evidence="3">CECT 8289</strain>
    </source>
</reference>
<dbReference type="Proteomes" id="UP001595907">
    <property type="component" value="Unassembled WGS sequence"/>
</dbReference>
<evidence type="ECO:0000313" key="3">
    <source>
        <dbReference type="Proteomes" id="UP001595907"/>
    </source>
</evidence>
<accession>A0ABV8QSA8</accession>
<proteinExistence type="predicted"/>
<evidence type="ECO:0000256" key="1">
    <source>
        <dbReference type="SAM" id="SignalP"/>
    </source>
</evidence>